<dbReference type="Pfam" id="PF18476">
    <property type="entry name" value="PIN_8"/>
    <property type="match status" value="1"/>
</dbReference>
<dbReference type="RefSeq" id="WP_320336490.1">
    <property type="nucleotide sequence ID" value="NZ_JASFAG010000001.1"/>
</dbReference>
<proteinExistence type="predicted"/>
<evidence type="ECO:0000313" key="3">
    <source>
        <dbReference type="Proteomes" id="UP001287024"/>
    </source>
</evidence>
<sequence length="494" mass="57056">MESLLQGPFDNRPKKRQDDAISMATHLPECYLPGGHMKGLFPQYDYSIHTDYAETWKTAVFVFDTNVLLNLYRYQERTREELLETLDKLTDRIWIPHHVALEFQRNRLTVIAAQGRRFSEIRKVIDKVKLDLTNGINGLQLTKRHTLINPEPLTTGFDKLTAEFLSELDKLQESQQTLNAPDPIKIRIEQIFDGKVGPAFISQEDVDKKNKIAETRYKAKIPPGYKDDEKDKDGPDDFYHQGIVYKRKYGDYFVWNQILNYAASSKTKKIVFVTDDAKEDWWKQIDFDGPKTLGPRAELIDEATHVGQLDTFLMYKPEGFLKFANEFLAAKVSNETLKEVHEVSQNNKDRAFRYNHLKREAFRAETAVLHWVRSIHQKATLNDSYPDILATDETGITGYEVKSFKSPSTIKIVETIERLSSISEKYNLTAINIVLVVSNYYDFDEALRKLKNYNFIEAPDNLNIIFGQIIDTTEGILFEPLHTVRYCDIAGTSS</sequence>
<dbReference type="EMBL" id="JASFAG010000001">
    <property type="protein sequence ID" value="MDX9677001.1"/>
    <property type="molecule type" value="Genomic_DNA"/>
</dbReference>
<gene>
    <name evidence="2" type="ORF">QMK45_13825</name>
</gene>
<name>A0ABU5BKF2_9PSED</name>
<dbReference type="Proteomes" id="UP001287024">
    <property type="component" value="Unassembled WGS sequence"/>
</dbReference>
<feature type="domain" description="PIN like" evidence="1">
    <location>
        <begin position="60"/>
        <end position="299"/>
    </location>
</feature>
<dbReference type="InterPro" id="IPR041578">
    <property type="entry name" value="PIN_8"/>
</dbReference>
<reference evidence="2 3" key="1">
    <citation type="submission" date="2023-05" db="EMBL/GenBank/DDBJ databases">
        <title>Siderophore-mediated competition between Bacillus subtilis and Pseudomonas marginalis.</title>
        <authorList>
            <person name="Lyng M."/>
            <person name="Joergensen J.P.B."/>
            <person name="Schostag M.D."/>
            <person name="Jarmusch S.A."/>
            <person name="Aguilar D.K.C."/>
            <person name="Andrade C.N.L."/>
            <person name="Kovacs A.T."/>
        </authorList>
    </citation>
    <scope>NUCLEOTIDE SEQUENCE [LARGE SCALE GENOMIC DNA]</scope>
    <source>
        <strain evidence="2 3">P8_72</strain>
    </source>
</reference>
<accession>A0ABU5BKF2</accession>
<evidence type="ECO:0000313" key="2">
    <source>
        <dbReference type="EMBL" id="MDX9677001.1"/>
    </source>
</evidence>
<keyword evidence="3" id="KW-1185">Reference proteome</keyword>
<organism evidence="2 3">
    <name type="scientific">Pseudomonas zeae</name>
    <dbReference type="NCBI Taxonomy" id="2745510"/>
    <lineage>
        <taxon>Bacteria</taxon>
        <taxon>Pseudomonadati</taxon>
        <taxon>Pseudomonadota</taxon>
        <taxon>Gammaproteobacteria</taxon>
        <taxon>Pseudomonadales</taxon>
        <taxon>Pseudomonadaceae</taxon>
        <taxon>Pseudomonas</taxon>
    </lineage>
</organism>
<comment type="caution">
    <text evidence="2">The sequence shown here is derived from an EMBL/GenBank/DDBJ whole genome shotgun (WGS) entry which is preliminary data.</text>
</comment>
<evidence type="ECO:0000259" key="1">
    <source>
        <dbReference type="Pfam" id="PF18476"/>
    </source>
</evidence>
<protein>
    <submittedName>
        <fullName evidence="2">PIN domain-containing protein</fullName>
    </submittedName>
</protein>